<dbReference type="OrthoDB" id="60477at2759"/>
<dbReference type="SUPFAM" id="SSF50978">
    <property type="entry name" value="WD40 repeat-like"/>
    <property type="match status" value="1"/>
</dbReference>
<accession>A0A0B1TP18</accession>
<reference evidence="1 2" key="1">
    <citation type="submission" date="2014-03" db="EMBL/GenBank/DDBJ databases">
        <title>Draft genome of the hookworm Oesophagostomum dentatum.</title>
        <authorList>
            <person name="Mitreva M."/>
        </authorList>
    </citation>
    <scope>NUCLEOTIDE SEQUENCE [LARGE SCALE GENOMIC DNA]</scope>
    <source>
        <strain evidence="1 2">OD-Hann</strain>
    </source>
</reference>
<evidence type="ECO:0008006" key="3">
    <source>
        <dbReference type="Google" id="ProtNLM"/>
    </source>
</evidence>
<gene>
    <name evidence="1" type="ORF">OESDEN_02168</name>
</gene>
<evidence type="ECO:0000313" key="1">
    <source>
        <dbReference type="EMBL" id="KHJ97851.1"/>
    </source>
</evidence>
<protein>
    <recommendedName>
        <fullName evidence="3">WD domain, G-beta repeat protein</fullName>
    </recommendedName>
</protein>
<dbReference type="AlphaFoldDB" id="A0A0B1TP18"/>
<proteinExistence type="predicted"/>
<dbReference type="EMBL" id="KN549389">
    <property type="protein sequence ID" value="KHJ97851.1"/>
    <property type="molecule type" value="Genomic_DNA"/>
</dbReference>
<feature type="non-terminal residue" evidence="1">
    <location>
        <position position="1"/>
    </location>
</feature>
<name>A0A0B1TP18_OESDE</name>
<evidence type="ECO:0000313" key="2">
    <source>
        <dbReference type="Proteomes" id="UP000053660"/>
    </source>
</evidence>
<dbReference type="Proteomes" id="UP000053660">
    <property type="component" value="Unassembled WGS sequence"/>
</dbReference>
<organism evidence="1 2">
    <name type="scientific">Oesophagostomum dentatum</name>
    <name type="common">Nodular worm</name>
    <dbReference type="NCBI Taxonomy" id="61180"/>
    <lineage>
        <taxon>Eukaryota</taxon>
        <taxon>Metazoa</taxon>
        <taxon>Ecdysozoa</taxon>
        <taxon>Nematoda</taxon>
        <taxon>Chromadorea</taxon>
        <taxon>Rhabditida</taxon>
        <taxon>Rhabditina</taxon>
        <taxon>Rhabditomorpha</taxon>
        <taxon>Strongyloidea</taxon>
        <taxon>Strongylidae</taxon>
        <taxon>Oesophagostomum</taxon>
    </lineage>
</organism>
<dbReference type="InterPro" id="IPR036322">
    <property type="entry name" value="WD40_repeat_dom_sf"/>
</dbReference>
<sequence>LWQCRWIVRVSSHYLRTRYTLHTLNIIGRTLLTCTEHYLLGYTPEGDLILWGKKSGDVVCRIAQHHVKFDSALATRNLIALNNKLVAMTYESSLTFWDLEHKALIRQVELGCIIDRLFYLNEETVLCQCSNTVYRINSPTFHID</sequence>
<keyword evidence="2" id="KW-1185">Reference proteome</keyword>